<accession>A0AAV1CED3</accession>
<dbReference type="AlphaFoldDB" id="A0AAV1CED3"/>
<gene>
    <name evidence="2" type="ORF">OLC1_LOCUS5107</name>
</gene>
<feature type="compositionally biased region" description="Polar residues" evidence="1">
    <location>
        <begin position="173"/>
        <end position="199"/>
    </location>
</feature>
<dbReference type="Proteomes" id="UP001161247">
    <property type="component" value="Chromosome 2"/>
</dbReference>
<evidence type="ECO:0000313" key="2">
    <source>
        <dbReference type="EMBL" id="CAI9093781.1"/>
    </source>
</evidence>
<feature type="region of interest" description="Disordered" evidence="1">
    <location>
        <begin position="172"/>
        <end position="199"/>
    </location>
</feature>
<reference evidence="2" key="1">
    <citation type="submission" date="2023-03" db="EMBL/GenBank/DDBJ databases">
        <authorList>
            <person name="Julca I."/>
        </authorList>
    </citation>
    <scope>NUCLEOTIDE SEQUENCE</scope>
</reference>
<dbReference type="EMBL" id="OX459119">
    <property type="protein sequence ID" value="CAI9093781.1"/>
    <property type="molecule type" value="Genomic_DNA"/>
</dbReference>
<proteinExistence type="predicted"/>
<sequence>MDAFRVETSRNGQSRAEELRTGNDHARLERIDQDTGRQRDMNRDLELFMEEQLQVHGADNPGMILSDNVALMAKPQGPSVVWKRDMNQQGPSVMWKKNMNQDMNLREQRILAKKEKMKLQCTHCNRPGHLKADWFLLNGFPEWCGTQKGRGQGVKQSAHMVDTPLEIEDTKSRWSTTPDGVNGQQMQSVGQNSGPNLSITSTQNQAHNWPMQNSGNWQSVLANMVQSEIGKVLKGKGTVSEGGNGHMVNYAHFSEFAGSSVISHLTSNLIEFG</sequence>
<protein>
    <submittedName>
        <fullName evidence="2">OLC1v1029357C1</fullName>
    </submittedName>
</protein>
<keyword evidence="3" id="KW-1185">Reference proteome</keyword>
<name>A0AAV1CED3_OLDCO</name>
<organism evidence="2 3">
    <name type="scientific">Oldenlandia corymbosa var. corymbosa</name>
    <dbReference type="NCBI Taxonomy" id="529605"/>
    <lineage>
        <taxon>Eukaryota</taxon>
        <taxon>Viridiplantae</taxon>
        <taxon>Streptophyta</taxon>
        <taxon>Embryophyta</taxon>
        <taxon>Tracheophyta</taxon>
        <taxon>Spermatophyta</taxon>
        <taxon>Magnoliopsida</taxon>
        <taxon>eudicotyledons</taxon>
        <taxon>Gunneridae</taxon>
        <taxon>Pentapetalae</taxon>
        <taxon>asterids</taxon>
        <taxon>lamiids</taxon>
        <taxon>Gentianales</taxon>
        <taxon>Rubiaceae</taxon>
        <taxon>Rubioideae</taxon>
        <taxon>Spermacoceae</taxon>
        <taxon>Hedyotis-Oldenlandia complex</taxon>
        <taxon>Oldenlandia</taxon>
    </lineage>
</organism>
<evidence type="ECO:0000313" key="3">
    <source>
        <dbReference type="Proteomes" id="UP001161247"/>
    </source>
</evidence>
<evidence type="ECO:0000256" key="1">
    <source>
        <dbReference type="SAM" id="MobiDB-lite"/>
    </source>
</evidence>